<proteinExistence type="predicted"/>
<organism evidence="2 3">
    <name type="scientific">Blastococcus tunisiensis</name>
    <dbReference type="NCBI Taxonomy" id="1798228"/>
    <lineage>
        <taxon>Bacteria</taxon>
        <taxon>Bacillati</taxon>
        <taxon>Actinomycetota</taxon>
        <taxon>Actinomycetes</taxon>
        <taxon>Geodermatophilales</taxon>
        <taxon>Geodermatophilaceae</taxon>
        <taxon>Blastococcus</taxon>
    </lineage>
</organism>
<feature type="region of interest" description="Disordered" evidence="1">
    <location>
        <begin position="254"/>
        <end position="330"/>
    </location>
</feature>
<dbReference type="EMBL" id="FOND01000002">
    <property type="protein sequence ID" value="SFE12102.1"/>
    <property type="molecule type" value="Genomic_DNA"/>
</dbReference>
<dbReference type="RefSeq" id="WP_139228749.1">
    <property type="nucleotide sequence ID" value="NZ_FOND01000002.1"/>
</dbReference>
<dbReference type="STRING" id="1798228.SAMN05216574_102205"/>
<evidence type="ECO:0000313" key="3">
    <source>
        <dbReference type="Proteomes" id="UP000198589"/>
    </source>
</evidence>
<dbReference type="OrthoDB" id="5194882at2"/>
<evidence type="ECO:0000313" key="2">
    <source>
        <dbReference type="EMBL" id="SFE12102.1"/>
    </source>
</evidence>
<keyword evidence="3" id="KW-1185">Reference proteome</keyword>
<sequence length="330" mass="32220">MTTAADDRDVEEAFEAYLVGRPVPEEGAELAAFAGAVRATATRPGRPNAALAELLATGLLTDQPSPSTRTARSTGSPTSLGAPRIRRRTAMILPVLFAKFLSAGAVAQAATGAGVALVVVTGAGAVGVLPDPVQDTVAAAVETVTPFELPGSEEADPVEEPAVEEPLAEDPAVVESDDETPAVDAASEAQVWADEGPDAYPSFGAWVSAGTKHDVAEALGVRFGELVSARARAKGMDLEDLAAEGVDVDALGLDGADLADPGTAPAPEAVPESPAAGPTAATQRGGGRGNGGAAGAGTTDGGRNANGGGGGNSNGGGGNAGGNGGGNGRG</sequence>
<name>A0A1I1XY39_9ACTN</name>
<dbReference type="Proteomes" id="UP000198589">
    <property type="component" value="Unassembled WGS sequence"/>
</dbReference>
<gene>
    <name evidence="2" type="ORF">SAMN05216574_102205</name>
</gene>
<feature type="region of interest" description="Disordered" evidence="1">
    <location>
        <begin position="60"/>
        <end position="83"/>
    </location>
</feature>
<dbReference type="AlphaFoldDB" id="A0A1I1XY39"/>
<protein>
    <submittedName>
        <fullName evidence="2">Uncharacterized protein</fullName>
    </submittedName>
</protein>
<feature type="compositionally biased region" description="Gly residues" evidence="1">
    <location>
        <begin position="284"/>
        <end position="330"/>
    </location>
</feature>
<evidence type="ECO:0000256" key="1">
    <source>
        <dbReference type="SAM" id="MobiDB-lite"/>
    </source>
</evidence>
<accession>A0A1I1XY39</accession>
<feature type="compositionally biased region" description="Low complexity" evidence="1">
    <location>
        <begin position="254"/>
        <end position="283"/>
    </location>
</feature>
<feature type="compositionally biased region" description="Polar residues" evidence="1">
    <location>
        <begin position="62"/>
        <end position="79"/>
    </location>
</feature>
<reference evidence="3" key="1">
    <citation type="submission" date="2016-10" db="EMBL/GenBank/DDBJ databases">
        <authorList>
            <person name="Varghese N."/>
            <person name="Submissions S."/>
        </authorList>
    </citation>
    <scope>NUCLEOTIDE SEQUENCE [LARGE SCALE GENOMIC DNA]</scope>
    <source>
        <strain evidence="3">DSM 46838</strain>
    </source>
</reference>